<dbReference type="AlphaFoldDB" id="A0A9N8X061"/>
<gene>
    <name evidence="1" type="ORF">LMG31841_01460</name>
</gene>
<protein>
    <submittedName>
        <fullName evidence="1">Uncharacterized protein</fullName>
    </submittedName>
</protein>
<evidence type="ECO:0000313" key="2">
    <source>
        <dbReference type="Proteomes" id="UP000789704"/>
    </source>
</evidence>
<organism evidence="1 2">
    <name type="scientific">Paraburkholderia saeva</name>
    <dbReference type="NCBI Taxonomy" id="2777537"/>
    <lineage>
        <taxon>Bacteria</taxon>
        <taxon>Pseudomonadati</taxon>
        <taxon>Pseudomonadota</taxon>
        <taxon>Betaproteobacteria</taxon>
        <taxon>Burkholderiales</taxon>
        <taxon>Burkholderiaceae</taxon>
        <taxon>Paraburkholderia</taxon>
    </lineage>
</organism>
<accession>A0A9N8X061</accession>
<comment type="caution">
    <text evidence="1">The sequence shown here is derived from an EMBL/GenBank/DDBJ whole genome shotgun (WGS) entry which is preliminary data.</text>
</comment>
<proteinExistence type="predicted"/>
<dbReference type="Proteomes" id="UP000789704">
    <property type="component" value="Unassembled WGS sequence"/>
</dbReference>
<dbReference type="RefSeq" id="WP_228875461.1">
    <property type="nucleotide sequence ID" value="NZ_CAJQZC010000002.1"/>
</dbReference>
<keyword evidence="2" id="KW-1185">Reference proteome</keyword>
<reference evidence="1" key="1">
    <citation type="submission" date="2021-04" db="EMBL/GenBank/DDBJ databases">
        <authorList>
            <person name="Vanwijnsberghe S."/>
        </authorList>
    </citation>
    <scope>NUCLEOTIDE SEQUENCE</scope>
    <source>
        <strain evidence="1">LMG 31841</strain>
    </source>
</reference>
<name>A0A9N8X061_9BURK</name>
<sequence length="88" mass="9348">METRLQYQPACQQQAPRARAVAAGAVNSSWLAVTASPGFTISLIAPAAISRMAAAGHETVDTAPCTLRKAASSQRLVNQILRNRRDVS</sequence>
<evidence type="ECO:0000313" key="1">
    <source>
        <dbReference type="EMBL" id="CAG4891685.1"/>
    </source>
</evidence>
<dbReference type="EMBL" id="CAJQZC010000002">
    <property type="protein sequence ID" value="CAG4891685.1"/>
    <property type="molecule type" value="Genomic_DNA"/>
</dbReference>